<dbReference type="SUPFAM" id="SSF56935">
    <property type="entry name" value="Porins"/>
    <property type="match status" value="1"/>
</dbReference>
<accession>A0A437QZI5</accession>
<name>A0A437QZI5_9GAMM</name>
<dbReference type="PROSITE" id="PS51257">
    <property type="entry name" value="PROKAR_LIPOPROTEIN"/>
    <property type="match status" value="1"/>
</dbReference>
<dbReference type="EMBL" id="SACS01000007">
    <property type="protein sequence ID" value="RVU39946.1"/>
    <property type="molecule type" value="Genomic_DNA"/>
</dbReference>
<dbReference type="RefSeq" id="WP_127698676.1">
    <property type="nucleotide sequence ID" value="NZ_SACS01000007.1"/>
</dbReference>
<proteinExistence type="predicted"/>
<feature type="signal peptide" evidence="1">
    <location>
        <begin position="1"/>
        <end position="26"/>
    </location>
</feature>
<evidence type="ECO:0000256" key="1">
    <source>
        <dbReference type="SAM" id="SignalP"/>
    </source>
</evidence>
<keyword evidence="1" id="KW-0732">Signal</keyword>
<protein>
    <recommendedName>
        <fullName evidence="4">Porin</fullName>
    </recommendedName>
</protein>
<dbReference type="AlphaFoldDB" id="A0A437QZI5"/>
<dbReference type="Proteomes" id="UP000283077">
    <property type="component" value="Unassembled WGS sequence"/>
</dbReference>
<gene>
    <name evidence="2" type="ORF">EOE67_08535</name>
</gene>
<reference evidence="2 3" key="1">
    <citation type="submission" date="2019-01" db="EMBL/GenBank/DDBJ databases">
        <authorList>
            <person name="Chen W.-M."/>
        </authorList>
    </citation>
    <scope>NUCLEOTIDE SEQUENCE [LARGE SCALE GENOMIC DNA]</scope>
    <source>
        <strain evidence="2 3">KYPC3</strain>
    </source>
</reference>
<evidence type="ECO:0000313" key="3">
    <source>
        <dbReference type="Proteomes" id="UP000283077"/>
    </source>
</evidence>
<dbReference type="OrthoDB" id="197869at2"/>
<feature type="chain" id="PRO_5019176832" description="Porin" evidence="1">
    <location>
        <begin position="27"/>
        <end position="397"/>
    </location>
</feature>
<comment type="caution">
    <text evidence="2">The sequence shown here is derived from an EMBL/GenBank/DDBJ whole genome shotgun (WGS) entry which is preliminary data.</text>
</comment>
<organism evidence="2 3">
    <name type="scientific">Rheinheimera riviphila</name>
    <dbReference type="NCBI Taxonomy" id="1834037"/>
    <lineage>
        <taxon>Bacteria</taxon>
        <taxon>Pseudomonadati</taxon>
        <taxon>Pseudomonadota</taxon>
        <taxon>Gammaproteobacteria</taxon>
        <taxon>Chromatiales</taxon>
        <taxon>Chromatiaceae</taxon>
        <taxon>Rheinheimera</taxon>
    </lineage>
</organism>
<sequence length="397" mass="44838">MKFKSRLKVLLCLLVTSVACFLPAQAQQPVSINGFGSVRLGKLLPSKDNPQLVEFYNDDGLSFADDTLFGLQLQTESSADLSYTLQLLGKALEDYDPDVSLAFVRYQLAPDHQLKFGRLAVPLFAQSDIQYVGYSHDYSRLPKALYYRFDFEVADGVAFEGQQIFQDFSLKYVLQLTEFSGNVFKRQGSGGIPIKLHQMNNLRLELAYQQLQLFAGGVRADTDADQLNAQLLAPLLPQLQASTASLAAQQQFMAALNFNKDAAYTFWGLRWQYQAWRLEAERSRYGISDSADVINTAEYLALSYRFDRVIVTLHQEKQTENPENVQWLTQVTAPELRQIGINLSRSLNNTSYRMQVLSLRYDLQPGIALKADIFNGKHQLANVGRFKGFSLGVDFVF</sequence>
<evidence type="ECO:0000313" key="2">
    <source>
        <dbReference type="EMBL" id="RVU39946.1"/>
    </source>
</evidence>
<evidence type="ECO:0008006" key="4">
    <source>
        <dbReference type="Google" id="ProtNLM"/>
    </source>
</evidence>
<keyword evidence="3" id="KW-1185">Reference proteome</keyword>